<protein>
    <submittedName>
        <fullName evidence="3">Predicted amidophosphoribosyltransferases</fullName>
    </submittedName>
</protein>
<dbReference type="InterPro" id="IPR029057">
    <property type="entry name" value="PRTase-like"/>
</dbReference>
<dbReference type="CDD" id="cd06223">
    <property type="entry name" value="PRTases_typeI"/>
    <property type="match status" value="1"/>
</dbReference>
<accession>A0A285NQF0</accession>
<keyword evidence="3" id="KW-0328">Glycosyltransferase</keyword>
<dbReference type="Proteomes" id="UP000218627">
    <property type="component" value="Unassembled WGS sequence"/>
</dbReference>
<dbReference type="AlphaFoldDB" id="A0A285NQF0"/>
<organism evidence="3 4">
    <name type="scientific">Hydrogenobacter hydrogenophilus</name>
    <dbReference type="NCBI Taxonomy" id="35835"/>
    <lineage>
        <taxon>Bacteria</taxon>
        <taxon>Pseudomonadati</taxon>
        <taxon>Aquificota</taxon>
        <taxon>Aquificia</taxon>
        <taxon>Aquificales</taxon>
        <taxon>Aquificaceae</taxon>
        <taxon>Hydrogenobacter</taxon>
    </lineage>
</organism>
<dbReference type="SUPFAM" id="SSF53271">
    <property type="entry name" value="PRTase-like"/>
    <property type="match status" value="1"/>
</dbReference>
<dbReference type="OrthoDB" id="9779910at2"/>
<keyword evidence="4" id="KW-1185">Reference proteome</keyword>
<dbReference type="Gene3D" id="3.40.50.2020">
    <property type="match status" value="1"/>
</dbReference>
<proteinExistence type="inferred from homology"/>
<keyword evidence="3" id="KW-0808">Transferase</keyword>
<dbReference type="RefSeq" id="WP_096600120.1">
    <property type="nucleotide sequence ID" value="NZ_OBEN01000001.1"/>
</dbReference>
<evidence type="ECO:0000259" key="2">
    <source>
        <dbReference type="Pfam" id="PF00156"/>
    </source>
</evidence>
<dbReference type="GO" id="GO:0016757">
    <property type="term" value="F:glycosyltransferase activity"/>
    <property type="evidence" value="ECO:0007669"/>
    <property type="project" value="UniProtKB-KW"/>
</dbReference>
<sequence>MIKVFAQLVKFSGLCEEECISCGGPIYSKDQGYFCNACLESLKPYHPLEYRRLEYVSSYRVFGRYEGVLKSLILSAKFGANVSLAHHIGKVISPYLWEYIEIINPDLITCPAVNIRRYWSRGFNHAEEMLKGANVPFVKVFKRIGFGGPFAGLSKEERLKAVESHKLREEVIDLLEDKKVLIFDDVLTTGATITRLAELVLYVGASEVYAFFVAQAL</sequence>
<evidence type="ECO:0000313" key="3">
    <source>
        <dbReference type="EMBL" id="SNZ11197.1"/>
    </source>
</evidence>
<dbReference type="Pfam" id="PF00156">
    <property type="entry name" value="Pribosyltran"/>
    <property type="match status" value="1"/>
</dbReference>
<dbReference type="InterPro" id="IPR051910">
    <property type="entry name" value="ComF/GntX_DNA_util-trans"/>
</dbReference>
<evidence type="ECO:0000313" key="4">
    <source>
        <dbReference type="Proteomes" id="UP000218627"/>
    </source>
</evidence>
<evidence type="ECO:0000256" key="1">
    <source>
        <dbReference type="ARBA" id="ARBA00008007"/>
    </source>
</evidence>
<reference evidence="4" key="1">
    <citation type="submission" date="2017-09" db="EMBL/GenBank/DDBJ databases">
        <authorList>
            <person name="Varghese N."/>
            <person name="Submissions S."/>
        </authorList>
    </citation>
    <scope>NUCLEOTIDE SEQUENCE [LARGE SCALE GENOMIC DNA]</scope>
    <source>
        <strain evidence="4">DSM 2913</strain>
    </source>
</reference>
<feature type="domain" description="Phosphoribosyltransferase" evidence="2">
    <location>
        <begin position="131"/>
        <end position="209"/>
    </location>
</feature>
<comment type="similarity">
    <text evidence="1">Belongs to the ComF/GntX family.</text>
</comment>
<dbReference type="InterPro" id="IPR000836">
    <property type="entry name" value="PRTase_dom"/>
</dbReference>
<dbReference type="PANTHER" id="PTHR47505">
    <property type="entry name" value="DNA UTILIZATION PROTEIN YHGH"/>
    <property type="match status" value="1"/>
</dbReference>
<name>A0A285NQF0_9AQUI</name>
<gene>
    <name evidence="3" type="ORF">SAMN06265353_0167</name>
</gene>
<dbReference type="PANTHER" id="PTHR47505:SF1">
    <property type="entry name" value="DNA UTILIZATION PROTEIN YHGH"/>
    <property type="match status" value="1"/>
</dbReference>
<dbReference type="EMBL" id="OBEN01000001">
    <property type="protein sequence ID" value="SNZ11197.1"/>
    <property type="molecule type" value="Genomic_DNA"/>
</dbReference>